<dbReference type="InterPro" id="IPR011009">
    <property type="entry name" value="Kinase-like_dom_sf"/>
</dbReference>
<dbReference type="InterPro" id="IPR051409">
    <property type="entry name" value="Atypical_kinase_ADCK"/>
</dbReference>
<evidence type="ECO:0000313" key="7">
    <source>
        <dbReference type="Proteomes" id="UP000094769"/>
    </source>
</evidence>
<dbReference type="PANTHER" id="PTHR43851">
    <property type="match status" value="1"/>
</dbReference>
<comment type="caution">
    <text evidence="6">The sequence shown here is derived from an EMBL/GenBank/DDBJ whole genome shotgun (WGS) entry which is preliminary data.</text>
</comment>
<evidence type="ECO:0000256" key="3">
    <source>
        <dbReference type="ARBA" id="ARBA00022741"/>
    </source>
</evidence>
<comment type="similarity">
    <text evidence="1">Belongs to the protein kinase superfamily. ADCK protein kinase family.</text>
</comment>
<dbReference type="GO" id="GO:0005524">
    <property type="term" value="F:ATP binding"/>
    <property type="evidence" value="ECO:0007669"/>
    <property type="project" value="UniProtKB-KW"/>
</dbReference>
<keyword evidence="2 6" id="KW-0808">Transferase</keyword>
<dbReference type="CDD" id="cd13970">
    <property type="entry name" value="ABC1_ADCK3"/>
    <property type="match status" value="1"/>
</dbReference>
<dbReference type="OrthoDB" id="9795390at2"/>
<dbReference type="RefSeq" id="WP_069127383.1">
    <property type="nucleotide sequence ID" value="NZ_MARB01000025.1"/>
</dbReference>
<keyword evidence="3" id="KW-0547">Nucleotide-binding</keyword>
<evidence type="ECO:0000259" key="5">
    <source>
        <dbReference type="Pfam" id="PF03109"/>
    </source>
</evidence>
<evidence type="ECO:0000256" key="4">
    <source>
        <dbReference type="ARBA" id="ARBA00022840"/>
    </source>
</evidence>
<name>A0A7Z0VIL6_9GAMM</name>
<dbReference type="EMBL" id="MARB01000025">
    <property type="protein sequence ID" value="ODJ86213.1"/>
    <property type="molecule type" value="Genomic_DNA"/>
</dbReference>
<reference evidence="6 7" key="1">
    <citation type="submission" date="2016-06" db="EMBL/GenBank/DDBJ databases">
        <title>Genome sequence of endosymbiont of Candidatus Endolucinida thiodiazotropha.</title>
        <authorList>
            <person name="Poehlein A."/>
            <person name="Koenig S."/>
            <person name="Heiden S.E."/>
            <person name="Thuermer A."/>
            <person name="Voget S."/>
            <person name="Daniel R."/>
            <person name="Markert S."/>
            <person name="Gros O."/>
            <person name="Schweder T."/>
        </authorList>
    </citation>
    <scope>NUCLEOTIDE SEQUENCE [LARGE SCALE GENOMIC DNA]</scope>
    <source>
        <strain evidence="6 7">COS</strain>
    </source>
</reference>
<dbReference type="GO" id="GO:0016740">
    <property type="term" value="F:transferase activity"/>
    <property type="evidence" value="ECO:0007669"/>
    <property type="project" value="UniProtKB-KW"/>
</dbReference>
<proteinExistence type="inferred from homology"/>
<dbReference type="InterPro" id="IPR004147">
    <property type="entry name" value="ABC1_dom"/>
</dbReference>
<dbReference type="Proteomes" id="UP000094769">
    <property type="component" value="Unassembled WGS sequence"/>
</dbReference>
<organism evidence="6 7">
    <name type="scientific">Candidatus Thiodiazotropha endolucinida</name>
    <dbReference type="NCBI Taxonomy" id="1655433"/>
    <lineage>
        <taxon>Bacteria</taxon>
        <taxon>Pseudomonadati</taxon>
        <taxon>Pseudomonadota</taxon>
        <taxon>Gammaproteobacteria</taxon>
        <taxon>Chromatiales</taxon>
        <taxon>Sedimenticolaceae</taxon>
        <taxon>Candidatus Thiodiazotropha</taxon>
    </lineage>
</organism>
<dbReference type="PANTHER" id="PTHR43851:SF3">
    <property type="entry name" value="COENZYME Q8"/>
    <property type="match status" value="1"/>
</dbReference>
<dbReference type="AlphaFoldDB" id="A0A7Z0VIL6"/>
<dbReference type="SUPFAM" id="SSF56112">
    <property type="entry name" value="Protein kinase-like (PK-like)"/>
    <property type="match status" value="1"/>
</dbReference>
<sequence>MADSIPTGKLARTGIAGSAMLKAGSRHLRHAAKRPFLSEAARHQQQQQLDDETARILFQTFTRLRGSALKIAQMLSMESNLMPEWFRREMAKSYHQVPPLGRPLIRKLIMQEFNKPAEELFAYFDSKAFAAASLGQVHGATGAQGENLAVKLQYPGIDVTIDSDIQLLRSLIKPTRYARLLLSSIDEIEQRLHEEVDYHHEADNNEWFKTRLRIPGVNIPAVYRDYSSKRILATERLSGDHLEAWLHTNPTQQERDHFGQLLYDIFVHSFYRLHALHADPNPGNYLFTGDGTLGLLDFGCVRYYSSDFVSLMPVLLHAYMTRDADEVISTYQRLGMVAAMTEKELQTFYDQTLQPFGDWLTKPFKAGRFDFSRRETSYTAEGWRSFKQLTNVHKINDLANEFIYFDRTFFGLYQIFERMGACIDMEHQWLV</sequence>
<dbReference type="InterPro" id="IPR034646">
    <property type="entry name" value="ADCK3_dom"/>
</dbReference>
<feature type="domain" description="ABC1 atypical kinase-like" evidence="5">
    <location>
        <begin position="96"/>
        <end position="328"/>
    </location>
</feature>
<keyword evidence="4" id="KW-0067">ATP-binding</keyword>
<evidence type="ECO:0000256" key="2">
    <source>
        <dbReference type="ARBA" id="ARBA00022679"/>
    </source>
</evidence>
<protein>
    <recommendedName>
        <fullName evidence="5">ABC1 atypical kinase-like domain-containing protein</fullName>
    </recommendedName>
</protein>
<gene>
    <name evidence="6" type="primary">ubiB_2</name>
    <name evidence="6" type="ORF">CODIS_35340</name>
</gene>
<keyword evidence="7" id="KW-1185">Reference proteome</keyword>
<evidence type="ECO:0000313" key="6">
    <source>
        <dbReference type="EMBL" id="ODJ86213.1"/>
    </source>
</evidence>
<dbReference type="Pfam" id="PF03109">
    <property type="entry name" value="ABC1"/>
    <property type="match status" value="1"/>
</dbReference>
<accession>A0A7Z0VIL6</accession>
<evidence type="ECO:0000256" key="1">
    <source>
        <dbReference type="ARBA" id="ARBA00009670"/>
    </source>
</evidence>